<protein>
    <submittedName>
        <fullName evidence="3">S1 motif domain-containing protein</fullName>
    </submittedName>
</protein>
<dbReference type="Proteomes" id="UP000271098">
    <property type="component" value="Unassembled WGS sequence"/>
</dbReference>
<reference evidence="3" key="1">
    <citation type="submission" date="2016-06" db="UniProtKB">
        <authorList>
            <consortium name="WormBaseParasite"/>
        </authorList>
    </citation>
    <scope>IDENTIFICATION</scope>
</reference>
<evidence type="ECO:0000313" key="1">
    <source>
        <dbReference type="EMBL" id="VDN43210.1"/>
    </source>
</evidence>
<sequence length="119" mass="13228">MFCQQNANLLMLNGHPDITAVSKFSKRTNFEGFQIGDLVDCKVSSMDRFGNVSFDLVVGESGKSALVTAFAKKNKLQEGINYKPGTVHQARILSFKMVERALVVTTRKEILTQKMVSVK</sequence>
<dbReference type="OrthoDB" id="412781at2759"/>
<reference evidence="1 2" key="2">
    <citation type="submission" date="2018-11" db="EMBL/GenBank/DDBJ databases">
        <authorList>
            <consortium name="Pathogen Informatics"/>
        </authorList>
    </citation>
    <scope>NUCLEOTIDE SEQUENCE [LARGE SCALE GENOMIC DNA]</scope>
</reference>
<evidence type="ECO:0000313" key="2">
    <source>
        <dbReference type="Proteomes" id="UP000271098"/>
    </source>
</evidence>
<proteinExistence type="predicted"/>
<organism evidence="3">
    <name type="scientific">Gongylonema pulchrum</name>
    <dbReference type="NCBI Taxonomy" id="637853"/>
    <lineage>
        <taxon>Eukaryota</taxon>
        <taxon>Metazoa</taxon>
        <taxon>Ecdysozoa</taxon>
        <taxon>Nematoda</taxon>
        <taxon>Chromadorea</taxon>
        <taxon>Rhabditida</taxon>
        <taxon>Spirurina</taxon>
        <taxon>Spiruromorpha</taxon>
        <taxon>Spiruroidea</taxon>
        <taxon>Gongylonematidae</taxon>
        <taxon>Gongylonema</taxon>
    </lineage>
</organism>
<dbReference type="AlphaFoldDB" id="A0A183EUR0"/>
<name>A0A183EUR0_9BILA</name>
<dbReference type="EMBL" id="UYRT01102153">
    <property type="protein sequence ID" value="VDN43210.1"/>
    <property type="molecule type" value="Genomic_DNA"/>
</dbReference>
<gene>
    <name evidence="1" type="ORF">GPUH_LOCUS24701</name>
</gene>
<keyword evidence="2" id="KW-1185">Reference proteome</keyword>
<evidence type="ECO:0000313" key="3">
    <source>
        <dbReference type="WBParaSite" id="GPUH_0002473101-mRNA-1"/>
    </source>
</evidence>
<accession>A0A183EUR0</accession>
<dbReference type="WBParaSite" id="GPUH_0002473101-mRNA-1">
    <property type="protein sequence ID" value="GPUH_0002473101-mRNA-1"/>
    <property type="gene ID" value="GPUH_0002473101"/>
</dbReference>